<dbReference type="PROSITE" id="PS00175">
    <property type="entry name" value="PG_MUTASE"/>
    <property type="match status" value="1"/>
</dbReference>
<name>A0A1C0AMG2_9ACTN</name>
<dbReference type="GO" id="GO:0016791">
    <property type="term" value="F:phosphatase activity"/>
    <property type="evidence" value="ECO:0007669"/>
    <property type="project" value="TreeGrafter"/>
</dbReference>
<evidence type="ECO:0000313" key="4">
    <source>
        <dbReference type="Proteomes" id="UP000093501"/>
    </source>
</evidence>
<sequence length="182" mass="19529">MILHLVRHGQSTWNLERRLQGQRMDVPLTALGLRQAEAAARVLDGVPLTGVVASDQLRAVQTAEVIAARHGAPLRTSALLREQALGSLEGMSYDDLTEEPVPDGLHISEVRWGGGESVAEVHGRLSAFVAELRSGHSHDEHLAVVSHGDTLRILLAVLAGRGHRDVAWVEFANGQVVSVPTG</sequence>
<dbReference type="Proteomes" id="UP000093501">
    <property type="component" value="Unassembled WGS sequence"/>
</dbReference>
<dbReference type="RefSeq" id="WP_068751641.1">
    <property type="nucleotide sequence ID" value="NZ_LR214441.1"/>
</dbReference>
<organism evidence="3 4">
    <name type="scientific">Tessaracoccus lapidicaptus</name>
    <dbReference type="NCBI Taxonomy" id="1427523"/>
    <lineage>
        <taxon>Bacteria</taxon>
        <taxon>Bacillati</taxon>
        <taxon>Actinomycetota</taxon>
        <taxon>Actinomycetes</taxon>
        <taxon>Propionibacteriales</taxon>
        <taxon>Propionibacteriaceae</taxon>
        <taxon>Tessaracoccus</taxon>
    </lineage>
</organism>
<dbReference type="PIRSF" id="PIRSF000709">
    <property type="entry name" value="6PFK_2-Ptase"/>
    <property type="match status" value="1"/>
</dbReference>
<dbReference type="Gene3D" id="3.40.50.1240">
    <property type="entry name" value="Phosphoglycerate mutase-like"/>
    <property type="match status" value="1"/>
</dbReference>
<gene>
    <name evidence="3" type="ORF">BCR15_04430</name>
</gene>
<dbReference type="EMBL" id="MBQD01000021">
    <property type="protein sequence ID" value="OCL33883.1"/>
    <property type="molecule type" value="Genomic_DNA"/>
</dbReference>
<keyword evidence="2" id="KW-0413">Isomerase</keyword>
<dbReference type="PANTHER" id="PTHR48100">
    <property type="entry name" value="BROAD-SPECIFICITY PHOSPHATASE YOR283W-RELATED"/>
    <property type="match status" value="1"/>
</dbReference>
<proteinExistence type="predicted"/>
<dbReference type="SUPFAM" id="SSF53254">
    <property type="entry name" value="Phosphoglycerate mutase-like"/>
    <property type="match status" value="1"/>
</dbReference>
<accession>A0A1C0AMG2</accession>
<keyword evidence="1" id="KW-0324">Glycolysis</keyword>
<comment type="caution">
    <text evidence="3">The sequence shown here is derived from an EMBL/GenBank/DDBJ whole genome shotgun (WGS) entry which is preliminary data.</text>
</comment>
<dbReference type="InterPro" id="IPR050275">
    <property type="entry name" value="PGM_Phosphatase"/>
</dbReference>
<evidence type="ECO:0000256" key="1">
    <source>
        <dbReference type="ARBA" id="ARBA00023152"/>
    </source>
</evidence>
<dbReference type="InterPro" id="IPR029033">
    <property type="entry name" value="His_PPase_superfam"/>
</dbReference>
<dbReference type="AlphaFoldDB" id="A0A1C0AMG2"/>
<protein>
    <submittedName>
        <fullName evidence="3">Uncharacterized protein</fullName>
    </submittedName>
</protein>
<dbReference type="Pfam" id="PF00300">
    <property type="entry name" value="His_Phos_1"/>
    <property type="match status" value="1"/>
</dbReference>
<keyword evidence="4" id="KW-1185">Reference proteome</keyword>
<reference evidence="4" key="1">
    <citation type="submission" date="2016-07" db="EMBL/GenBank/DDBJ databases">
        <authorList>
            <person name="Florea S."/>
            <person name="Webb J.S."/>
            <person name="Jaromczyk J."/>
            <person name="Schardl C.L."/>
        </authorList>
    </citation>
    <scope>NUCLEOTIDE SEQUENCE [LARGE SCALE GENOMIC DNA]</scope>
    <source>
        <strain evidence="4">IPBSL-7</strain>
    </source>
</reference>
<evidence type="ECO:0000313" key="3">
    <source>
        <dbReference type="EMBL" id="OCL33883.1"/>
    </source>
</evidence>
<dbReference type="InterPro" id="IPR001345">
    <property type="entry name" value="PG/BPGM_mutase_AS"/>
</dbReference>
<dbReference type="InterPro" id="IPR013078">
    <property type="entry name" value="His_Pase_superF_clade-1"/>
</dbReference>
<dbReference type="GO" id="GO:0005737">
    <property type="term" value="C:cytoplasm"/>
    <property type="evidence" value="ECO:0007669"/>
    <property type="project" value="TreeGrafter"/>
</dbReference>
<dbReference type="PANTHER" id="PTHR48100:SF1">
    <property type="entry name" value="HISTIDINE PHOSPHATASE FAMILY PROTEIN-RELATED"/>
    <property type="match status" value="1"/>
</dbReference>
<dbReference type="CDD" id="cd07067">
    <property type="entry name" value="HP_PGM_like"/>
    <property type="match status" value="1"/>
</dbReference>
<dbReference type="SMART" id="SM00855">
    <property type="entry name" value="PGAM"/>
    <property type="match status" value="1"/>
</dbReference>
<evidence type="ECO:0000256" key="2">
    <source>
        <dbReference type="ARBA" id="ARBA00023235"/>
    </source>
</evidence>